<dbReference type="Pfam" id="PF13692">
    <property type="entry name" value="Glyco_trans_1_4"/>
    <property type="match status" value="1"/>
</dbReference>
<evidence type="ECO:0000313" key="3">
    <source>
        <dbReference type="Proteomes" id="UP000288547"/>
    </source>
</evidence>
<dbReference type="CDD" id="cd03801">
    <property type="entry name" value="GT4_PimA-like"/>
    <property type="match status" value="1"/>
</dbReference>
<evidence type="ECO:0000256" key="1">
    <source>
        <dbReference type="ARBA" id="ARBA00022679"/>
    </source>
</evidence>
<dbReference type="EMBL" id="RZNB01000006">
    <property type="protein sequence ID" value="RWZ46602.1"/>
    <property type="molecule type" value="Genomic_DNA"/>
</dbReference>
<evidence type="ECO:0000313" key="2">
    <source>
        <dbReference type="EMBL" id="RWZ46602.1"/>
    </source>
</evidence>
<keyword evidence="1 2" id="KW-0808">Transferase</keyword>
<name>A0A3S4D8J7_9MICO</name>
<comment type="caution">
    <text evidence="2">The sequence shown here is derived from an EMBL/GenBank/DDBJ whole genome shotgun (WGS) entry which is preliminary data.</text>
</comment>
<keyword evidence="3" id="KW-1185">Reference proteome</keyword>
<dbReference type="GO" id="GO:0009103">
    <property type="term" value="P:lipopolysaccharide biosynthetic process"/>
    <property type="evidence" value="ECO:0007669"/>
    <property type="project" value="TreeGrafter"/>
</dbReference>
<gene>
    <name evidence="2" type="ORF">ELQ90_14280</name>
</gene>
<proteinExistence type="predicted"/>
<dbReference type="Gene3D" id="3.40.50.2000">
    <property type="entry name" value="Glycogen Phosphorylase B"/>
    <property type="match status" value="1"/>
</dbReference>
<protein>
    <submittedName>
        <fullName evidence="2">Glycosyltransferase</fullName>
    </submittedName>
</protein>
<dbReference type="SUPFAM" id="SSF53756">
    <property type="entry name" value="UDP-Glycosyltransferase/glycogen phosphorylase"/>
    <property type="match status" value="1"/>
</dbReference>
<sequence>MKVTFFSDDLSSNSLGRVYCLWRLADALGWDASVISPRGEEVWGPLRDTPFARACHRLAADTKPSHDEMGDPDLLIAVKPLPSSFLPAWEWSRALGIPLLVDIDDPDLEMQFSWERPIRRLGRILLRARGLRGSRVVRKRLVGVPRFVSNPWLQSRYGGTLLPHVRDDRGPGAAHASTQPRIAFVGTNQQHKGVSILRQAVAELAPEGFRLIVTDAPPADAAPHEEWVGRTSMEEGLSLVSGSDIVVIPSLDAVHARGQLPVKLIDAMMLGRAIVVTDVDPLPWAIGSGGVVIRAGSVSELVHALRSLSDPSKRARLGRSARSIAIARYTIGENRRAFEAACRAAVGVRADG</sequence>
<dbReference type="AlphaFoldDB" id="A0A3S4D8J7"/>
<dbReference type="RefSeq" id="WP_128495954.1">
    <property type="nucleotide sequence ID" value="NZ_RZNB01000006.1"/>
</dbReference>
<dbReference type="PANTHER" id="PTHR46401:SF2">
    <property type="entry name" value="GLYCOSYLTRANSFERASE WBBK-RELATED"/>
    <property type="match status" value="1"/>
</dbReference>
<dbReference type="PANTHER" id="PTHR46401">
    <property type="entry name" value="GLYCOSYLTRANSFERASE WBBK-RELATED"/>
    <property type="match status" value="1"/>
</dbReference>
<dbReference type="OrthoDB" id="5111523at2"/>
<organism evidence="2 3">
    <name type="scientific">Labedella phragmitis</name>
    <dbReference type="NCBI Taxonomy" id="2498849"/>
    <lineage>
        <taxon>Bacteria</taxon>
        <taxon>Bacillati</taxon>
        <taxon>Actinomycetota</taxon>
        <taxon>Actinomycetes</taxon>
        <taxon>Micrococcales</taxon>
        <taxon>Microbacteriaceae</taxon>
        <taxon>Labedella</taxon>
    </lineage>
</organism>
<reference evidence="2 3" key="1">
    <citation type="submission" date="2018-12" db="EMBL/GenBank/DDBJ databases">
        <authorList>
            <person name="Li F."/>
        </authorList>
    </citation>
    <scope>NUCLEOTIDE SEQUENCE [LARGE SCALE GENOMIC DNA]</scope>
    <source>
        <strain evidence="2 3">11W25H-1</strain>
    </source>
</reference>
<accession>A0A3S4D8J7</accession>
<dbReference type="GO" id="GO:0016757">
    <property type="term" value="F:glycosyltransferase activity"/>
    <property type="evidence" value="ECO:0007669"/>
    <property type="project" value="TreeGrafter"/>
</dbReference>
<dbReference type="Proteomes" id="UP000288547">
    <property type="component" value="Unassembled WGS sequence"/>
</dbReference>